<proteinExistence type="inferred from homology"/>
<dbReference type="PROSITE" id="PS51353">
    <property type="entry name" value="ARSC"/>
    <property type="match status" value="1"/>
</dbReference>
<accession>A0A1I4F9Z6</accession>
<dbReference type="Pfam" id="PF03960">
    <property type="entry name" value="ArsC"/>
    <property type="match status" value="1"/>
</dbReference>
<dbReference type="InterPro" id="IPR006660">
    <property type="entry name" value="Arsenate_reductase-like"/>
</dbReference>
<dbReference type="OrthoDB" id="2242700at2"/>
<dbReference type="InterPro" id="IPR036249">
    <property type="entry name" value="Thioredoxin-like_sf"/>
</dbReference>
<name>A0A1I4F9Z6_9LACT</name>
<evidence type="ECO:0000256" key="2">
    <source>
        <dbReference type="ARBA" id="ARBA00023284"/>
    </source>
</evidence>
<protein>
    <submittedName>
        <fullName evidence="4">Regulatory protein spx</fullName>
    </submittedName>
</protein>
<dbReference type="NCBIfam" id="TIGR01617">
    <property type="entry name" value="arsC_related"/>
    <property type="match status" value="1"/>
</dbReference>
<dbReference type="CDD" id="cd03032">
    <property type="entry name" value="ArsC_Spx"/>
    <property type="match status" value="1"/>
</dbReference>
<dbReference type="PANTHER" id="PTHR30041">
    <property type="entry name" value="ARSENATE REDUCTASE"/>
    <property type="match status" value="1"/>
</dbReference>
<keyword evidence="1" id="KW-1015">Disulfide bond</keyword>
<evidence type="ECO:0000256" key="1">
    <source>
        <dbReference type="ARBA" id="ARBA00023157"/>
    </source>
</evidence>
<sequence>MIKIYTIPGCSSSLKAKEWLRKHDLQFEEFNLITHKIARDEIITLLSLTENGVLDIISQRSQTYQSFKNTFEDLPLKTLISILKENRSLLRRPIIIDEKNLQVGFNAVDIRKFLPRVIRQTALKDMSHSIYQSYFYENVEYLPFCNNEYL</sequence>
<dbReference type="SUPFAM" id="SSF52833">
    <property type="entry name" value="Thioredoxin-like"/>
    <property type="match status" value="1"/>
</dbReference>
<evidence type="ECO:0000313" key="5">
    <source>
        <dbReference type="Proteomes" id="UP000181969"/>
    </source>
</evidence>
<gene>
    <name evidence="4" type="ORF">SAMN05216438_101530</name>
</gene>
<dbReference type="Gene3D" id="3.40.30.10">
    <property type="entry name" value="Glutaredoxin"/>
    <property type="match status" value="1"/>
</dbReference>
<dbReference type="AlphaFoldDB" id="A0A1I4F9Z6"/>
<dbReference type="Proteomes" id="UP000181969">
    <property type="component" value="Unassembled WGS sequence"/>
</dbReference>
<keyword evidence="2" id="KW-0676">Redox-active center</keyword>
<dbReference type="InterPro" id="IPR006504">
    <property type="entry name" value="Tscrpt_reg_Spx/MgsR"/>
</dbReference>
<dbReference type="PANTHER" id="PTHR30041:SF7">
    <property type="entry name" value="GLOBAL TRANSCRIPTIONAL REGULATOR SPX"/>
    <property type="match status" value="1"/>
</dbReference>
<reference evidence="4 5" key="1">
    <citation type="submission" date="2016-10" db="EMBL/GenBank/DDBJ databases">
        <authorList>
            <person name="de Groot N.N."/>
        </authorList>
    </citation>
    <scope>NUCLEOTIDE SEQUENCE [LARGE SCALE GENOMIC DNA]</scope>
    <source>
        <strain evidence="4 5">M79</strain>
    </source>
</reference>
<organism evidence="4 5">
    <name type="scientific">Lactococcus garvieae</name>
    <dbReference type="NCBI Taxonomy" id="1363"/>
    <lineage>
        <taxon>Bacteria</taxon>
        <taxon>Bacillati</taxon>
        <taxon>Bacillota</taxon>
        <taxon>Bacilli</taxon>
        <taxon>Lactobacillales</taxon>
        <taxon>Streptococcaceae</taxon>
        <taxon>Lactococcus</taxon>
    </lineage>
</organism>
<evidence type="ECO:0000256" key="3">
    <source>
        <dbReference type="PROSITE-ProRule" id="PRU01282"/>
    </source>
</evidence>
<evidence type="ECO:0000313" key="4">
    <source>
        <dbReference type="EMBL" id="SFL14805.1"/>
    </source>
</evidence>
<dbReference type="RefSeq" id="WP_074750344.1">
    <property type="nucleotide sequence ID" value="NZ_CAXVJC010000001.1"/>
</dbReference>
<comment type="similarity">
    <text evidence="3">Belongs to the ArsC family.</text>
</comment>
<dbReference type="NCBIfam" id="NF002459">
    <property type="entry name" value="PRK01655.1"/>
    <property type="match status" value="1"/>
</dbReference>
<dbReference type="EMBL" id="FOTJ01000001">
    <property type="protein sequence ID" value="SFL14805.1"/>
    <property type="molecule type" value="Genomic_DNA"/>
</dbReference>